<dbReference type="Proteomes" id="UP000054532">
    <property type="component" value="Unassembled WGS sequence"/>
</dbReference>
<dbReference type="SUPFAM" id="SSF53098">
    <property type="entry name" value="Ribonuclease H-like"/>
    <property type="match status" value="1"/>
</dbReference>
<evidence type="ECO:0000313" key="1">
    <source>
        <dbReference type="EMBL" id="ETM51965.1"/>
    </source>
</evidence>
<name>W2NTZ0_PHYNI</name>
<reference evidence="1" key="1">
    <citation type="submission" date="2013-11" db="EMBL/GenBank/DDBJ databases">
        <title>The Genome Sequence of Phytophthora parasitica IAC_01/95.</title>
        <authorList>
            <consortium name="The Broad Institute Genomics Platform"/>
            <person name="Russ C."/>
            <person name="Tyler B."/>
            <person name="Panabieres F."/>
            <person name="Shan W."/>
            <person name="Tripathy S."/>
            <person name="Grunwald N."/>
            <person name="Machado M."/>
            <person name="Johnson C.S."/>
            <person name="Arredondo F."/>
            <person name="Hong C."/>
            <person name="Coffey M."/>
            <person name="Young S.K."/>
            <person name="Zeng Q."/>
            <person name="Gargeya S."/>
            <person name="Fitzgerald M."/>
            <person name="Abouelleil A."/>
            <person name="Alvarado L."/>
            <person name="Chapman S.B."/>
            <person name="Gainer-Dewar J."/>
            <person name="Goldberg J."/>
            <person name="Griggs A."/>
            <person name="Gujja S."/>
            <person name="Hansen M."/>
            <person name="Howarth C."/>
            <person name="Imamovic A."/>
            <person name="Ireland A."/>
            <person name="Larimer J."/>
            <person name="McCowan C."/>
            <person name="Murphy C."/>
            <person name="Pearson M."/>
            <person name="Poon T.W."/>
            <person name="Priest M."/>
            <person name="Roberts A."/>
            <person name="Saif S."/>
            <person name="Shea T."/>
            <person name="Sykes S."/>
            <person name="Wortman J."/>
            <person name="Nusbaum C."/>
            <person name="Birren B."/>
        </authorList>
    </citation>
    <scope>NUCLEOTIDE SEQUENCE [LARGE SCALE GENOMIC DNA]</scope>
    <source>
        <strain evidence="1">IAC_01/95</strain>
    </source>
</reference>
<protein>
    <submittedName>
        <fullName evidence="1">Uncharacterized protein</fullName>
    </submittedName>
</protein>
<dbReference type="VEuPathDB" id="FungiDB:PPTG_08799"/>
<dbReference type="EMBL" id="KI691723">
    <property type="protein sequence ID" value="ETM51965.1"/>
    <property type="molecule type" value="Genomic_DNA"/>
</dbReference>
<organism evidence="1">
    <name type="scientific">Phytophthora nicotianae</name>
    <name type="common">Potato buckeye rot agent</name>
    <name type="synonym">Phytophthora parasitica</name>
    <dbReference type="NCBI Taxonomy" id="4792"/>
    <lineage>
        <taxon>Eukaryota</taxon>
        <taxon>Sar</taxon>
        <taxon>Stramenopiles</taxon>
        <taxon>Oomycota</taxon>
        <taxon>Peronosporomycetes</taxon>
        <taxon>Peronosporales</taxon>
        <taxon>Peronosporaceae</taxon>
        <taxon>Phytophthora</taxon>
    </lineage>
</organism>
<sequence length="261" mass="29858">MQRVIRSRIRDLYDVDISAMTQFTVLDTTASARKTSKLFEESIVTDCTMHVLNLCLQYAIGMRENKETVDVYDPATNSCKRENATEGQDLIKRVRALNNYFSTQQRCQRLEKTQAFYGLPKIGPTLDCDTRVAFTVKLLERSIVNYSAFQYYFQCREKGDDPSVFECLEHADWRLMAEIESIVGSIADLARIEVQRSDLVASELIVLLKFEADRLYSNSFSMFDLNAPRDPMTTVDTFRRILISGEAFSGLARVCLARMKG</sequence>
<dbReference type="InterPro" id="IPR012337">
    <property type="entry name" value="RNaseH-like_sf"/>
</dbReference>
<proteinExistence type="predicted"/>
<accession>W2NTZ0</accession>
<dbReference type="AlphaFoldDB" id="W2NTZ0"/>
<gene>
    <name evidence="1" type="ORF">L914_04299</name>
</gene>